<comment type="caution">
    <text evidence="1">The sequence shown here is derived from an EMBL/GenBank/DDBJ whole genome shotgun (WGS) entry which is preliminary data.</text>
</comment>
<keyword evidence="2" id="KW-1185">Reference proteome</keyword>
<evidence type="ECO:0000313" key="2">
    <source>
        <dbReference type="Proteomes" id="UP000829196"/>
    </source>
</evidence>
<proteinExistence type="predicted"/>
<gene>
    <name evidence="1" type="ORF">KFK09_017341</name>
</gene>
<name>A0A8T3B360_DENNO</name>
<evidence type="ECO:0000313" key="1">
    <source>
        <dbReference type="EMBL" id="KAI0502392.1"/>
    </source>
</evidence>
<dbReference type="AlphaFoldDB" id="A0A8T3B360"/>
<dbReference type="EMBL" id="JAGYWB010000012">
    <property type="protein sequence ID" value="KAI0502392.1"/>
    <property type="molecule type" value="Genomic_DNA"/>
</dbReference>
<dbReference type="Proteomes" id="UP000829196">
    <property type="component" value="Unassembled WGS sequence"/>
</dbReference>
<sequence>MKIQNLLTQCKRIKKNVNPASPPFCLKPRRGLDGFKNTTNSYSSSHTTGPVDAFSSEIPSDFMAPLSSTRALGISGTGASAKRIGF</sequence>
<reference evidence="1" key="1">
    <citation type="journal article" date="2022" name="Front. Genet.">
        <title>Chromosome-Scale Assembly of the Dendrobium nobile Genome Provides Insights Into the Molecular Mechanism of the Biosynthesis of the Medicinal Active Ingredient of Dendrobium.</title>
        <authorList>
            <person name="Xu Q."/>
            <person name="Niu S.-C."/>
            <person name="Li K.-L."/>
            <person name="Zheng P.-J."/>
            <person name="Zhang X.-J."/>
            <person name="Jia Y."/>
            <person name="Liu Y."/>
            <person name="Niu Y.-X."/>
            <person name="Yu L.-H."/>
            <person name="Chen D.-F."/>
            <person name="Zhang G.-Q."/>
        </authorList>
    </citation>
    <scope>NUCLEOTIDE SEQUENCE</scope>
    <source>
        <tissue evidence="1">Leaf</tissue>
    </source>
</reference>
<organism evidence="1 2">
    <name type="scientific">Dendrobium nobile</name>
    <name type="common">Orchid</name>
    <dbReference type="NCBI Taxonomy" id="94219"/>
    <lineage>
        <taxon>Eukaryota</taxon>
        <taxon>Viridiplantae</taxon>
        <taxon>Streptophyta</taxon>
        <taxon>Embryophyta</taxon>
        <taxon>Tracheophyta</taxon>
        <taxon>Spermatophyta</taxon>
        <taxon>Magnoliopsida</taxon>
        <taxon>Liliopsida</taxon>
        <taxon>Asparagales</taxon>
        <taxon>Orchidaceae</taxon>
        <taxon>Epidendroideae</taxon>
        <taxon>Malaxideae</taxon>
        <taxon>Dendrobiinae</taxon>
        <taxon>Dendrobium</taxon>
    </lineage>
</organism>
<dbReference type="SMR" id="A0A8T3B360"/>
<accession>A0A8T3B360</accession>
<protein>
    <submittedName>
        <fullName evidence="1">Uncharacterized protein</fullName>
    </submittedName>
</protein>